<proteinExistence type="predicted"/>
<keyword evidence="3" id="KW-1185">Reference proteome</keyword>
<dbReference type="InterPro" id="IPR052022">
    <property type="entry name" value="26kDa_periplasmic_antigen"/>
</dbReference>
<dbReference type="Proteomes" id="UP000192366">
    <property type="component" value="Unassembled WGS sequence"/>
</dbReference>
<evidence type="ECO:0008006" key="4">
    <source>
        <dbReference type="Google" id="ProtNLM"/>
    </source>
</evidence>
<dbReference type="STRING" id="564198.BST17_13385"/>
<dbReference type="InterPro" id="IPR010916">
    <property type="entry name" value="TonB_box_CS"/>
</dbReference>
<organism evidence="2 3">
    <name type="scientific">Mycolicibacterium bacteremicum</name>
    <name type="common">Mycobacterium bacteremicum</name>
    <dbReference type="NCBI Taxonomy" id="564198"/>
    <lineage>
        <taxon>Bacteria</taxon>
        <taxon>Bacillati</taxon>
        <taxon>Actinomycetota</taxon>
        <taxon>Actinomycetes</taxon>
        <taxon>Mycobacteriales</taxon>
        <taxon>Mycobacteriaceae</taxon>
        <taxon>Mycolicibacterium</taxon>
    </lineage>
</organism>
<feature type="chain" id="PRO_5039070847" description="SIMPL domain-containing protein" evidence="1">
    <location>
        <begin position="27"/>
        <end position="246"/>
    </location>
</feature>
<reference evidence="2 3" key="1">
    <citation type="submission" date="2017-02" db="EMBL/GenBank/DDBJ databases">
        <title>The new phylogeny of genus Mycobacterium.</title>
        <authorList>
            <person name="Tortoli E."/>
            <person name="Trovato A."/>
            <person name="Cirillo D.M."/>
        </authorList>
    </citation>
    <scope>NUCLEOTIDE SEQUENCE [LARGE SCALE GENOMIC DNA]</scope>
    <source>
        <strain evidence="2 3">DSM 45578</strain>
    </source>
</reference>
<protein>
    <recommendedName>
        <fullName evidence="4">SIMPL domain-containing protein</fullName>
    </recommendedName>
</protein>
<gene>
    <name evidence="2" type="ORF">BST17_13385</name>
</gene>
<dbReference type="PANTHER" id="PTHR34387">
    <property type="entry name" value="SLR1258 PROTEIN"/>
    <property type="match status" value="1"/>
</dbReference>
<dbReference type="RefSeq" id="WP_083058558.1">
    <property type="nucleotide sequence ID" value="NZ_JACKVM010000016.1"/>
</dbReference>
<dbReference type="PANTHER" id="PTHR34387:SF1">
    <property type="entry name" value="PERIPLASMIC IMMUNOGENIC PROTEIN"/>
    <property type="match status" value="1"/>
</dbReference>
<evidence type="ECO:0000313" key="3">
    <source>
        <dbReference type="Proteomes" id="UP000192366"/>
    </source>
</evidence>
<dbReference type="AlphaFoldDB" id="A0A1W9YX92"/>
<dbReference type="InterPro" id="IPR007497">
    <property type="entry name" value="SIMPL/DUF541"/>
</dbReference>
<dbReference type="Pfam" id="PF04402">
    <property type="entry name" value="SIMPL"/>
    <property type="match status" value="1"/>
</dbReference>
<dbReference type="EMBL" id="MVHJ01000009">
    <property type="protein sequence ID" value="ORA04686.1"/>
    <property type="molecule type" value="Genomic_DNA"/>
</dbReference>
<comment type="caution">
    <text evidence="2">The sequence shown here is derived from an EMBL/GenBank/DDBJ whole genome shotgun (WGS) entry which is preliminary data.</text>
</comment>
<keyword evidence="1" id="KW-0732">Signal</keyword>
<sequence>MTLAQRLPVRVSLAVLAGALAIGVTACDSNSGPVATGQPAASTGRQVTVIGSGEVQGTPDTLTVSAAMEAIAADVTGALNQTSERQRAVIDALTAAGIEERDISTSQVSLQPQYNSDGTRIDFYRASNGVDVKIRDAGRASDILALIVNTGGDATRINSVSYSIADDSDLVRDARARAFEDARDRAQQYAELSGLSLGDVVSISEASGSTPPPPMPMPRGAMAESVPLSPGEQTVGFTVTAVWELG</sequence>
<name>A0A1W9YX92_MYCBA</name>
<dbReference type="OrthoDB" id="5195768at2"/>
<feature type="signal peptide" evidence="1">
    <location>
        <begin position="1"/>
        <end position="26"/>
    </location>
</feature>
<accession>A0A1W9YX92</accession>
<evidence type="ECO:0000256" key="1">
    <source>
        <dbReference type="SAM" id="SignalP"/>
    </source>
</evidence>
<evidence type="ECO:0000313" key="2">
    <source>
        <dbReference type="EMBL" id="ORA04686.1"/>
    </source>
</evidence>
<dbReference type="Gene3D" id="3.30.70.2970">
    <property type="entry name" value="Protein of unknown function (DUF541), domain 2"/>
    <property type="match status" value="1"/>
</dbReference>
<dbReference type="Gene3D" id="3.30.110.170">
    <property type="entry name" value="Protein of unknown function (DUF541), domain 1"/>
    <property type="match status" value="1"/>
</dbReference>
<dbReference type="PROSITE" id="PS00430">
    <property type="entry name" value="TONB_DEPENDENT_REC_1"/>
    <property type="match status" value="1"/>
</dbReference>
<dbReference type="GO" id="GO:0006974">
    <property type="term" value="P:DNA damage response"/>
    <property type="evidence" value="ECO:0007669"/>
    <property type="project" value="TreeGrafter"/>
</dbReference>
<dbReference type="PROSITE" id="PS51257">
    <property type="entry name" value="PROKAR_LIPOPROTEIN"/>
    <property type="match status" value="1"/>
</dbReference>